<accession>A0A6J4PXS7</accession>
<evidence type="ECO:0000256" key="1">
    <source>
        <dbReference type="SAM" id="MobiDB-lite"/>
    </source>
</evidence>
<dbReference type="EMBL" id="CADCUT010000158">
    <property type="protein sequence ID" value="CAA9422509.1"/>
    <property type="molecule type" value="Genomic_DNA"/>
</dbReference>
<feature type="compositionally biased region" description="Basic and acidic residues" evidence="1">
    <location>
        <begin position="38"/>
        <end position="54"/>
    </location>
</feature>
<dbReference type="AlphaFoldDB" id="A0A6J4PXS7"/>
<name>A0A6J4PXS7_9ACTN</name>
<gene>
    <name evidence="2" type="ORF">AVDCRST_MAG03-2645</name>
</gene>
<feature type="region of interest" description="Disordered" evidence="1">
    <location>
        <begin position="34"/>
        <end position="102"/>
    </location>
</feature>
<protein>
    <submittedName>
        <fullName evidence="2">Uncharacterized protein</fullName>
    </submittedName>
</protein>
<sequence length="102" mass="11510">MRHPAAYRQVRPGACAPTPLGTIVIETILQEVQEMSEDVSRAEGRDLNESKADPPKGPASVHEQTREKGERAREEREKIERETTREQQERNHKDGLEAPPGD</sequence>
<reference evidence="2" key="1">
    <citation type="submission" date="2020-02" db="EMBL/GenBank/DDBJ databases">
        <authorList>
            <person name="Meier V. D."/>
        </authorList>
    </citation>
    <scope>NUCLEOTIDE SEQUENCE</scope>
    <source>
        <strain evidence="2">AVDCRST_MAG03</strain>
    </source>
</reference>
<evidence type="ECO:0000313" key="2">
    <source>
        <dbReference type="EMBL" id="CAA9422509.1"/>
    </source>
</evidence>
<feature type="compositionally biased region" description="Basic and acidic residues" evidence="1">
    <location>
        <begin position="63"/>
        <end position="96"/>
    </location>
</feature>
<organism evidence="2">
    <name type="scientific">uncultured Rubrobacteraceae bacterium</name>
    <dbReference type="NCBI Taxonomy" id="349277"/>
    <lineage>
        <taxon>Bacteria</taxon>
        <taxon>Bacillati</taxon>
        <taxon>Actinomycetota</taxon>
        <taxon>Rubrobacteria</taxon>
        <taxon>Rubrobacterales</taxon>
        <taxon>Rubrobacteraceae</taxon>
        <taxon>environmental samples</taxon>
    </lineage>
</organism>
<proteinExistence type="predicted"/>